<dbReference type="AlphaFoldDB" id="A0A0J7L683"/>
<proteinExistence type="predicted"/>
<dbReference type="PATRIC" id="fig|558151.6.peg.2093"/>
<keyword evidence="2" id="KW-1185">Reference proteome</keyword>
<sequence>MQSKGKDLEEGAKIPTLQVVFLHQPCPCQTRNEKIPKNMQYTSAVYMNSGLTKKRKRDDWFRFLF</sequence>
<evidence type="ECO:0000313" key="2">
    <source>
        <dbReference type="Proteomes" id="UP000036261"/>
    </source>
</evidence>
<gene>
    <name evidence="1" type="ORF">ACM46_09940</name>
</gene>
<evidence type="ECO:0000313" key="1">
    <source>
        <dbReference type="EMBL" id="KMQ64570.1"/>
    </source>
</evidence>
<organism evidence="1 2">
    <name type="scientific">Chryseobacterium angstadtii</name>
    <dbReference type="NCBI Taxonomy" id="558151"/>
    <lineage>
        <taxon>Bacteria</taxon>
        <taxon>Pseudomonadati</taxon>
        <taxon>Bacteroidota</taxon>
        <taxon>Flavobacteriia</taxon>
        <taxon>Flavobacteriales</taxon>
        <taxon>Weeksellaceae</taxon>
        <taxon>Chryseobacterium group</taxon>
        <taxon>Chryseobacterium</taxon>
    </lineage>
</organism>
<name>A0A0J7L683_9FLAO</name>
<accession>A0A0J7L683</accession>
<dbReference type="EMBL" id="LFND01000003">
    <property type="protein sequence ID" value="KMQ64570.1"/>
    <property type="molecule type" value="Genomic_DNA"/>
</dbReference>
<dbReference type="Proteomes" id="UP000036261">
    <property type="component" value="Unassembled WGS sequence"/>
</dbReference>
<protein>
    <submittedName>
        <fullName evidence="1">Uncharacterized protein</fullName>
    </submittedName>
</protein>
<comment type="caution">
    <text evidence="1">The sequence shown here is derived from an EMBL/GenBank/DDBJ whole genome shotgun (WGS) entry which is preliminary data.</text>
</comment>
<reference evidence="1 2" key="1">
    <citation type="journal article" date="2013" name="Int. J. Syst. Evol. Microbiol.">
        <title>Chryseobacterium angstadtii sp. nov., isolated from a newt tank.</title>
        <authorList>
            <person name="Kirk K.E."/>
            <person name="Hoffman J.A."/>
            <person name="Smith K.A."/>
            <person name="Strahan B.L."/>
            <person name="Failor K.C."/>
            <person name="Krebs J.E."/>
            <person name="Gale A.N."/>
            <person name="Do T.D."/>
            <person name="Sontag T.C."/>
            <person name="Batties A.M."/>
            <person name="Mistiszyn K."/>
            <person name="Newman J.D."/>
        </authorList>
    </citation>
    <scope>NUCLEOTIDE SEQUENCE [LARGE SCALE GENOMIC DNA]</scope>
    <source>
        <strain evidence="1 2">KM</strain>
    </source>
</reference>
<dbReference type="STRING" id="558151.ACM46_09940"/>